<dbReference type="NCBIfam" id="TIGR01907">
    <property type="entry name" value="casE_Cse3"/>
    <property type="match status" value="1"/>
</dbReference>
<evidence type="ECO:0000313" key="1">
    <source>
        <dbReference type="EMBL" id="ASO21823.1"/>
    </source>
</evidence>
<dbReference type="CDD" id="cd09727">
    <property type="entry name" value="Cas6_I-E"/>
    <property type="match status" value="1"/>
</dbReference>
<dbReference type="EMBL" id="CP022521">
    <property type="protein sequence ID" value="ASO21823.1"/>
    <property type="molecule type" value="Genomic_DNA"/>
</dbReference>
<dbReference type="KEGG" id="ahg:AHOG_21035"/>
<accession>A0A221W7Z4</accession>
<organism evidence="1 2">
    <name type="scientific">Actinoalloteichus hoggarensis</name>
    <dbReference type="NCBI Taxonomy" id="1470176"/>
    <lineage>
        <taxon>Bacteria</taxon>
        <taxon>Bacillati</taxon>
        <taxon>Actinomycetota</taxon>
        <taxon>Actinomycetes</taxon>
        <taxon>Pseudonocardiales</taxon>
        <taxon>Pseudonocardiaceae</taxon>
        <taxon>Actinoalloteichus</taxon>
    </lineage>
</organism>
<dbReference type="OrthoDB" id="9795689at2"/>
<dbReference type="SUPFAM" id="SSF117987">
    <property type="entry name" value="CRISPR-associated protein"/>
    <property type="match status" value="2"/>
</dbReference>
<dbReference type="EC" id="3.1.-.-" evidence="1"/>
<evidence type="ECO:0000313" key="2">
    <source>
        <dbReference type="Proteomes" id="UP000204221"/>
    </source>
</evidence>
<dbReference type="RefSeq" id="WP_093942903.1">
    <property type="nucleotide sequence ID" value="NZ_CP022521.1"/>
</dbReference>
<dbReference type="SMART" id="SM01101">
    <property type="entry name" value="CRISPR_assoc"/>
    <property type="match status" value="1"/>
</dbReference>
<reference evidence="1 2" key="1">
    <citation type="submission" date="2017-07" db="EMBL/GenBank/DDBJ databases">
        <title>Complete genome sequence of Actinoalloteichus hoggarensis DSM 45943, type strain of Actinoalloteichus hoggarensis.</title>
        <authorList>
            <person name="Ruckert C."/>
            <person name="Nouioui I."/>
            <person name="Willmese J."/>
            <person name="van Wezel G."/>
            <person name="Klenk H.-P."/>
            <person name="Kalinowski J."/>
            <person name="Zotchev S.B."/>
        </authorList>
    </citation>
    <scope>NUCLEOTIDE SEQUENCE [LARGE SCALE GENOMIC DNA]</scope>
    <source>
        <strain evidence="1 2">DSM 45943</strain>
    </source>
</reference>
<dbReference type="InterPro" id="IPR010179">
    <property type="entry name" value="CRISPR-assoc_prot_Cse3"/>
</dbReference>
<dbReference type="Gene3D" id="3.30.70.1210">
    <property type="entry name" value="Crispr-associated protein, domain 2"/>
    <property type="match status" value="1"/>
</dbReference>
<dbReference type="GO" id="GO:0016787">
    <property type="term" value="F:hydrolase activity"/>
    <property type="evidence" value="ECO:0007669"/>
    <property type="project" value="UniProtKB-KW"/>
</dbReference>
<gene>
    <name evidence="1" type="primary">casE2</name>
    <name evidence="1" type="ORF">AHOG_21035</name>
</gene>
<dbReference type="Gene3D" id="3.30.70.1200">
    <property type="entry name" value="Crispr-associated protein, domain 1"/>
    <property type="match status" value="1"/>
</dbReference>
<protein>
    <submittedName>
        <fullName evidence="1">CRISPR system Cascade subunit CasE</fullName>
        <ecNumber evidence="1">3.1.-.-</ecNumber>
    </submittedName>
</protein>
<dbReference type="Pfam" id="PF08798">
    <property type="entry name" value="CRISPR_assoc"/>
    <property type="match status" value="1"/>
</dbReference>
<sequence>MTTWLTRIQPNLSNSRSRADLHDFVGLHRTVMSLFPAKLGDTPRRQAGALFRVDSGPAGDQLLVQSSLRPEPARLPPDYGTLRTTELTTLLDTLENTMVVHYRLVANTSKRLAKDTDRHRRGQLVSLKGEEILDWWHRRSAEHGLALASVEATAVTAPRSRDRAAIRHARTRFQGVATVVDAERLRDAVLSGIGRARAYGCGLLSVVPARARA</sequence>
<keyword evidence="1" id="KW-0378">Hydrolase</keyword>
<dbReference type="AlphaFoldDB" id="A0A221W7Z4"/>
<name>A0A221W7Z4_9PSEU</name>
<dbReference type="Proteomes" id="UP000204221">
    <property type="component" value="Chromosome"/>
</dbReference>
<proteinExistence type="predicted"/>
<keyword evidence="2" id="KW-1185">Reference proteome</keyword>